<evidence type="ECO:0000313" key="3">
    <source>
        <dbReference type="Proteomes" id="UP000276133"/>
    </source>
</evidence>
<reference evidence="2 3" key="1">
    <citation type="journal article" date="2018" name="Sci. Rep.">
        <title>Genomic signatures of local adaptation to the degree of environmental predictability in rotifers.</title>
        <authorList>
            <person name="Franch-Gras L."/>
            <person name="Hahn C."/>
            <person name="Garcia-Roger E.M."/>
            <person name="Carmona M.J."/>
            <person name="Serra M."/>
            <person name="Gomez A."/>
        </authorList>
    </citation>
    <scope>NUCLEOTIDE SEQUENCE [LARGE SCALE GENOMIC DNA]</scope>
    <source>
        <strain evidence="2">HYR1</strain>
    </source>
</reference>
<protein>
    <submittedName>
        <fullName evidence="2">Uncharacterized protein</fullName>
    </submittedName>
</protein>
<organism evidence="2 3">
    <name type="scientific">Brachionus plicatilis</name>
    <name type="common">Marine rotifer</name>
    <name type="synonym">Brachionus muelleri</name>
    <dbReference type="NCBI Taxonomy" id="10195"/>
    <lineage>
        <taxon>Eukaryota</taxon>
        <taxon>Metazoa</taxon>
        <taxon>Spiralia</taxon>
        <taxon>Gnathifera</taxon>
        <taxon>Rotifera</taxon>
        <taxon>Eurotatoria</taxon>
        <taxon>Monogononta</taxon>
        <taxon>Pseudotrocha</taxon>
        <taxon>Ploima</taxon>
        <taxon>Brachionidae</taxon>
        <taxon>Brachionus</taxon>
    </lineage>
</organism>
<feature type="region of interest" description="Disordered" evidence="1">
    <location>
        <begin position="109"/>
        <end position="148"/>
    </location>
</feature>
<dbReference type="Proteomes" id="UP000276133">
    <property type="component" value="Unassembled WGS sequence"/>
</dbReference>
<accession>A0A3M7QVS1</accession>
<keyword evidence="3" id="KW-1185">Reference proteome</keyword>
<comment type="caution">
    <text evidence="2">The sequence shown here is derived from an EMBL/GenBank/DDBJ whole genome shotgun (WGS) entry which is preliminary data.</text>
</comment>
<proteinExistence type="predicted"/>
<gene>
    <name evidence="2" type="ORF">BpHYR1_025908</name>
</gene>
<dbReference type="AlphaFoldDB" id="A0A3M7QVS1"/>
<sequence>MSHNLFNHEDLEDLLTLIEEINFETGELNKNYTSLRSIYQEISQLSKKQSKQINNLIVENKSLREAVNSNHLVIVSLKVLIKNFINSQMNQKSVVPNIMHRKSGAKKIDVSMNPTVPTPVQAYPNNNGNKHGSLKSFNSYEPDNSNREIEDDNTIHKVAGSERKTNKKFSTKTYMKNAGHAEEKFKCILVGSIMKKTTKFRSNQDGTKSFKFSINSWPKGTLVKKYCKPYAERQSNVEMTEQNESSNSTNTNTAN</sequence>
<dbReference type="EMBL" id="REGN01004976">
    <property type="protein sequence ID" value="RNA15329.1"/>
    <property type="molecule type" value="Genomic_DNA"/>
</dbReference>
<feature type="compositionally biased region" description="Polar residues" evidence="1">
    <location>
        <begin position="235"/>
        <end position="244"/>
    </location>
</feature>
<name>A0A3M7QVS1_BRAPC</name>
<feature type="compositionally biased region" description="Polar residues" evidence="1">
    <location>
        <begin position="123"/>
        <end position="143"/>
    </location>
</feature>
<evidence type="ECO:0000313" key="2">
    <source>
        <dbReference type="EMBL" id="RNA15329.1"/>
    </source>
</evidence>
<feature type="compositionally biased region" description="Low complexity" evidence="1">
    <location>
        <begin position="245"/>
        <end position="255"/>
    </location>
</feature>
<evidence type="ECO:0000256" key="1">
    <source>
        <dbReference type="SAM" id="MobiDB-lite"/>
    </source>
</evidence>
<feature type="region of interest" description="Disordered" evidence="1">
    <location>
        <begin position="235"/>
        <end position="255"/>
    </location>
</feature>